<accession>A0A9W8CWB2</accession>
<gene>
    <name evidence="1" type="ORF">LPJ61_002592</name>
</gene>
<dbReference type="Proteomes" id="UP001143981">
    <property type="component" value="Unassembled WGS sequence"/>
</dbReference>
<comment type="caution">
    <text evidence="1">The sequence shown here is derived from an EMBL/GenBank/DDBJ whole genome shotgun (WGS) entry which is preliminary data.</text>
</comment>
<evidence type="ECO:0000313" key="2">
    <source>
        <dbReference type="Proteomes" id="UP001143981"/>
    </source>
</evidence>
<proteinExistence type="predicted"/>
<name>A0A9W8CWB2_9FUNG</name>
<protein>
    <submittedName>
        <fullName evidence="1">Uncharacterized protein</fullName>
    </submittedName>
</protein>
<keyword evidence="2" id="KW-1185">Reference proteome</keyword>
<sequence length="87" mass="10188">MEGWKWIIVSAATASMPDDDEPRFEPGTKHTGYCYIPPDYVSCEFPEWAKRAGVFRCFWCRDIFVSFKLYARHAHVCANRPFVHPPF</sequence>
<reference evidence="1" key="1">
    <citation type="submission" date="2022-07" db="EMBL/GenBank/DDBJ databases">
        <title>Phylogenomic reconstructions and comparative analyses of Kickxellomycotina fungi.</title>
        <authorList>
            <person name="Reynolds N.K."/>
            <person name="Stajich J.E."/>
            <person name="Barry K."/>
            <person name="Grigoriev I.V."/>
            <person name="Crous P."/>
            <person name="Smith M.E."/>
        </authorList>
    </citation>
    <scope>NUCLEOTIDE SEQUENCE</scope>
    <source>
        <strain evidence="1">BCRC 34381</strain>
    </source>
</reference>
<evidence type="ECO:0000313" key="1">
    <source>
        <dbReference type="EMBL" id="KAJ1731326.1"/>
    </source>
</evidence>
<dbReference type="OrthoDB" id="5510659at2759"/>
<dbReference type="AlphaFoldDB" id="A0A9W8CWB2"/>
<dbReference type="EMBL" id="JANBOI010000342">
    <property type="protein sequence ID" value="KAJ1731326.1"/>
    <property type="molecule type" value="Genomic_DNA"/>
</dbReference>
<organism evidence="1 2">
    <name type="scientific">Coemansia biformis</name>
    <dbReference type="NCBI Taxonomy" id="1286918"/>
    <lineage>
        <taxon>Eukaryota</taxon>
        <taxon>Fungi</taxon>
        <taxon>Fungi incertae sedis</taxon>
        <taxon>Zoopagomycota</taxon>
        <taxon>Kickxellomycotina</taxon>
        <taxon>Kickxellomycetes</taxon>
        <taxon>Kickxellales</taxon>
        <taxon>Kickxellaceae</taxon>
        <taxon>Coemansia</taxon>
    </lineage>
</organism>